<evidence type="ECO:0000313" key="2">
    <source>
        <dbReference type="Proteomes" id="UP001597497"/>
    </source>
</evidence>
<reference evidence="2" key="1">
    <citation type="journal article" date="2019" name="Int. J. Syst. Evol. Microbiol.">
        <title>The Global Catalogue of Microorganisms (GCM) 10K type strain sequencing project: providing services to taxonomists for standard genome sequencing and annotation.</title>
        <authorList>
            <consortium name="The Broad Institute Genomics Platform"/>
            <consortium name="The Broad Institute Genome Sequencing Center for Infectious Disease"/>
            <person name="Wu L."/>
            <person name="Ma J."/>
        </authorList>
    </citation>
    <scope>NUCLEOTIDE SEQUENCE [LARGE SCALE GENOMIC DNA]</scope>
    <source>
        <strain evidence="2">KCTC 33676</strain>
    </source>
</reference>
<sequence length="101" mass="11861">MREVEFKLYLEQDNAITSKKKSVSSKVGKALIVERELSVDLDEIVKDDEKTYHLLLAVKEKLNDELYHGVYQNSVRRYYAIVNGKEFPTLKQFERSYKKAT</sequence>
<dbReference type="RefSeq" id="WP_379927658.1">
    <property type="nucleotide sequence ID" value="NZ_JBHUMM010000002.1"/>
</dbReference>
<gene>
    <name evidence="1" type="ORF">ACFSUC_01625</name>
</gene>
<protein>
    <submittedName>
        <fullName evidence="1">Uncharacterized protein</fullName>
    </submittedName>
</protein>
<dbReference type="EMBL" id="JBHUMM010000002">
    <property type="protein sequence ID" value="MFD2670304.1"/>
    <property type="molecule type" value="Genomic_DNA"/>
</dbReference>
<name>A0ABW5R7A7_9BACL</name>
<organism evidence="1 2">
    <name type="scientific">Marinicrinis sediminis</name>
    <dbReference type="NCBI Taxonomy" id="1652465"/>
    <lineage>
        <taxon>Bacteria</taxon>
        <taxon>Bacillati</taxon>
        <taxon>Bacillota</taxon>
        <taxon>Bacilli</taxon>
        <taxon>Bacillales</taxon>
        <taxon>Paenibacillaceae</taxon>
    </lineage>
</organism>
<dbReference type="Proteomes" id="UP001597497">
    <property type="component" value="Unassembled WGS sequence"/>
</dbReference>
<evidence type="ECO:0000313" key="1">
    <source>
        <dbReference type="EMBL" id="MFD2670304.1"/>
    </source>
</evidence>
<accession>A0ABW5R7A7</accession>
<proteinExistence type="predicted"/>
<comment type="caution">
    <text evidence="1">The sequence shown here is derived from an EMBL/GenBank/DDBJ whole genome shotgun (WGS) entry which is preliminary data.</text>
</comment>
<keyword evidence="2" id="KW-1185">Reference proteome</keyword>